<evidence type="ECO:0000313" key="1">
    <source>
        <dbReference type="EMBL" id="ATB34604.1"/>
    </source>
</evidence>
<name>A0A250IS84_9BACT</name>
<accession>A0A250IS84</accession>
<dbReference type="AlphaFoldDB" id="A0A250IS84"/>
<organism evidence="1 2">
    <name type="scientific">Cystobacter fuscus</name>
    <dbReference type="NCBI Taxonomy" id="43"/>
    <lineage>
        <taxon>Bacteria</taxon>
        <taxon>Pseudomonadati</taxon>
        <taxon>Myxococcota</taxon>
        <taxon>Myxococcia</taxon>
        <taxon>Myxococcales</taxon>
        <taxon>Cystobacterineae</taxon>
        <taxon>Archangiaceae</taxon>
        <taxon>Cystobacter</taxon>
    </lineage>
</organism>
<dbReference type="EMBL" id="CP022098">
    <property type="protein sequence ID" value="ATB34604.1"/>
    <property type="molecule type" value="Genomic_DNA"/>
</dbReference>
<sequence length="250" mass="28143">MSPSTPPPTGLKPVVPLLELLLRIRQDMDARPVGPYRYIGMPDVDWVNCFRGGYGLCLDSLGVDEGPDLLFNTWFRDIKRAWPAEGWESVYLSECGGDQTRALRKFLDYVAEFRAISPEALAALPWNDSECEQLATSTPRLAPARMPAATLDFLMEIRQRIGDSEGRLFMFIGPITVRRMEGLIAGYRLCLGLVGARDEEYVRFERWLQDEKGVPAGQEWAQPFLAACQGDHEQAIRRLLGFAAEFRSVA</sequence>
<dbReference type="KEGG" id="cfus:CYFUS_000011"/>
<gene>
    <name evidence="1" type="ORF">CYFUS_000011</name>
</gene>
<protein>
    <submittedName>
        <fullName evidence="1">Uncharacterized protein</fullName>
    </submittedName>
</protein>
<proteinExistence type="predicted"/>
<reference evidence="1 2" key="1">
    <citation type="submission" date="2017-06" db="EMBL/GenBank/DDBJ databases">
        <title>Sequencing and comparative analysis of myxobacterial genomes.</title>
        <authorList>
            <person name="Rupp O."/>
            <person name="Goesmann A."/>
            <person name="Sogaard-Andersen L."/>
        </authorList>
    </citation>
    <scope>NUCLEOTIDE SEQUENCE [LARGE SCALE GENOMIC DNA]</scope>
    <source>
        <strain evidence="1 2">DSM 52655</strain>
    </source>
</reference>
<dbReference type="Proteomes" id="UP000217257">
    <property type="component" value="Chromosome"/>
</dbReference>
<evidence type="ECO:0000313" key="2">
    <source>
        <dbReference type="Proteomes" id="UP000217257"/>
    </source>
</evidence>